<protein>
    <submittedName>
        <fullName evidence="2">MarR family transcriptional regulator</fullName>
    </submittedName>
</protein>
<organism evidence="2 3">
    <name type="scientific">Azospirillum melinis</name>
    <dbReference type="NCBI Taxonomy" id="328839"/>
    <lineage>
        <taxon>Bacteria</taxon>
        <taxon>Pseudomonadati</taxon>
        <taxon>Pseudomonadota</taxon>
        <taxon>Alphaproteobacteria</taxon>
        <taxon>Rhodospirillales</taxon>
        <taxon>Azospirillaceae</taxon>
        <taxon>Azospirillum</taxon>
    </lineage>
</organism>
<evidence type="ECO:0000313" key="3">
    <source>
        <dbReference type="Proteomes" id="UP000605086"/>
    </source>
</evidence>
<dbReference type="InterPro" id="IPR036390">
    <property type="entry name" value="WH_DNA-bd_sf"/>
</dbReference>
<dbReference type="Proteomes" id="UP000605086">
    <property type="component" value="Unassembled WGS sequence"/>
</dbReference>
<feature type="compositionally biased region" description="Low complexity" evidence="1">
    <location>
        <begin position="137"/>
        <end position="150"/>
    </location>
</feature>
<feature type="region of interest" description="Disordered" evidence="1">
    <location>
        <begin position="244"/>
        <end position="282"/>
    </location>
</feature>
<feature type="region of interest" description="Disordered" evidence="1">
    <location>
        <begin position="1"/>
        <end position="34"/>
    </location>
</feature>
<name>A0ABX2K4Z7_9PROT</name>
<dbReference type="RefSeq" id="WP_174470029.1">
    <property type="nucleotide sequence ID" value="NZ_JAGINN010000007.1"/>
</dbReference>
<dbReference type="SUPFAM" id="SSF46785">
    <property type="entry name" value="Winged helix' DNA-binding domain"/>
    <property type="match status" value="1"/>
</dbReference>
<evidence type="ECO:0000313" key="2">
    <source>
        <dbReference type="EMBL" id="NUA98649.1"/>
    </source>
</evidence>
<evidence type="ECO:0000256" key="1">
    <source>
        <dbReference type="SAM" id="MobiDB-lite"/>
    </source>
</evidence>
<proteinExistence type="predicted"/>
<comment type="caution">
    <text evidence="2">The sequence shown here is derived from an EMBL/GenBank/DDBJ whole genome shotgun (WGS) entry which is preliminary data.</text>
</comment>
<dbReference type="Pfam" id="PF13730">
    <property type="entry name" value="HTH_36"/>
    <property type="match status" value="1"/>
</dbReference>
<feature type="region of interest" description="Disordered" evidence="1">
    <location>
        <begin position="129"/>
        <end position="192"/>
    </location>
</feature>
<reference evidence="2 3" key="1">
    <citation type="submission" date="2019-10" db="EMBL/GenBank/DDBJ databases">
        <title>Genome sequence of Azospirillum melinis.</title>
        <authorList>
            <person name="Ambrosini A."/>
            <person name="Sant'Anna F.H."/>
            <person name="Cassan F.D."/>
            <person name="Souza E.M."/>
            <person name="Passaglia L.M.P."/>
        </authorList>
    </citation>
    <scope>NUCLEOTIDE SEQUENCE [LARGE SCALE GENOMIC DNA]</scope>
    <source>
        <strain evidence="2 3">TMCY0552</strain>
    </source>
</reference>
<gene>
    <name evidence="2" type="ORF">GBZ48_05040</name>
</gene>
<dbReference type="InterPro" id="IPR036388">
    <property type="entry name" value="WH-like_DNA-bd_sf"/>
</dbReference>
<sequence length="313" mass="33523">MTNRTASPNRPGQTHAQQTHALQPHTGQNNTGQNRWGRIPAWWLDHPELDADGLAVLAALSTYADEAGVCWPSQATLADKLKRSRPTVNRILGRLEALGLVGIEHRRAANGGRLSCRYRLALISSNGTQDGAGMDIPADSSADSPCSAASHEQPEPEQIPDTLHRRADEGTSFSSAGGAEPVAPDWAPPPADRQWAAERFPDIDVDSHAERFVQQCRAHGYRYRDPAAAWRSWLLQDAGCMAQQPAASARGPNSRGPNERAARTTSRTAASGPNSAAANAEQRLSAWASVAARLNNTPSNMPSNTAANPWGIA</sequence>
<dbReference type="EMBL" id="WHOS01000004">
    <property type="protein sequence ID" value="NUA98649.1"/>
    <property type="molecule type" value="Genomic_DNA"/>
</dbReference>
<dbReference type="Gene3D" id="1.10.10.10">
    <property type="entry name" value="Winged helix-like DNA-binding domain superfamily/Winged helix DNA-binding domain"/>
    <property type="match status" value="1"/>
</dbReference>
<feature type="compositionally biased region" description="Low complexity" evidence="1">
    <location>
        <begin position="263"/>
        <end position="280"/>
    </location>
</feature>
<accession>A0ABX2K4Z7</accession>
<keyword evidence="3" id="KW-1185">Reference proteome</keyword>